<evidence type="ECO:0000256" key="1">
    <source>
        <dbReference type="SAM" id="MobiDB-lite"/>
    </source>
</evidence>
<organism evidence="2 3">
    <name type="scientific">Portunus trituberculatus</name>
    <name type="common">Swimming crab</name>
    <name type="synonym">Neptunus trituberculatus</name>
    <dbReference type="NCBI Taxonomy" id="210409"/>
    <lineage>
        <taxon>Eukaryota</taxon>
        <taxon>Metazoa</taxon>
        <taxon>Ecdysozoa</taxon>
        <taxon>Arthropoda</taxon>
        <taxon>Crustacea</taxon>
        <taxon>Multicrustacea</taxon>
        <taxon>Malacostraca</taxon>
        <taxon>Eumalacostraca</taxon>
        <taxon>Eucarida</taxon>
        <taxon>Decapoda</taxon>
        <taxon>Pleocyemata</taxon>
        <taxon>Brachyura</taxon>
        <taxon>Eubrachyura</taxon>
        <taxon>Portunoidea</taxon>
        <taxon>Portunidae</taxon>
        <taxon>Portuninae</taxon>
        <taxon>Portunus</taxon>
    </lineage>
</organism>
<reference evidence="2 3" key="1">
    <citation type="submission" date="2019-05" db="EMBL/GenBank/DDBJ databases">
        <title>Another draft genome of Portunus trituberculatus and its Hox gene families provides insights of decapod evolution.</title>
        <authorList>
            <person name="Jeong J.-H."/>
            <person name="Song I."/>
            <person name="Kim S."/>
            <person name="Choi T."/>
            <person name="Kim D."/>
            <person name="Ryu S."/>
            <person name="Kim W."/>
        </authorList>
    </citation>
    <scope>NUCLEOTIDE SEQUENCE [LARGE SCALE GENOMIC DNA]</scope>
    <source>
        <tissue evidence="2">Muscle</tissue>
    </source>
</reference>
<evidence type="ECO:0000313" key="3">
    <source>
        <dbReference type="Proteomes" id="UP000324222"/>
    </source>
</evidence>
<dbReference type="AlphaFoldDB" id="A0A5B7EPQ6"/>
<keyword evidence="3" id="KW-1185">Reference proteome</keyword>
<dbReference type="Proteomes" id="UP000324222">
    <property type="component" value="Unassembled WGS sequence"/>
</dbReference>
<feature type="compositionally biased region" description="Polar residues" evidence="1">
    <location>
        <begin position="84"/>
        <end position="99"/>
    </location>
</feature>
<accession>A0A5B7EPQ6</accession>
<name>A0A5B7EPQ6_PORTR</name>
<evidence type="ECO:0000313" key="2">
    <source>
        <dbReference type="EMBL" id="MPC35257.1"/>
    </source>
</evidence>
<comment type="caution">
    <text evidence="2">The sequence shown here is derived from an EMBL/GenBank/DDBJ whole genome shotgun (WGS) entry which is preliminary data.</text>
</comment>
<sequence>MSTSEASYVRSTRPLSTDMAWERSTFCKYSFTRVDHELRLTITEAGTGRLRHLETTALGRFHTKVARCTMQITDGKWQVKSGTVISDQGSTSPRVSGWQQDGMIG</sequence>
<gene>
    <name evidence="2" type="ORF">E2C01_028675</name>
</gene>
<feature type="region of interest" description="Disordered" evidence="1">
    <location>
        <begin position="84"/>
        <end position="105"/>
    </location>
</feature>
<proteinExistence type="predicted"/>
<protein>
    <submittedName>
        <fullName evidence="2">Uncharacterized protein</fullName>
    </submittedName>
</protein>
<dbReference type="EMBL" id="VSRR010003231">
    <property type="protein sequence ID" value="MPC35257.1"/>
    <property type="molecule type" value="Genomic_DNA"/>
</dbReference>